<reference evidence="2" key="1">
    <citation type="submission" date="2014-09" db="EMBL/GenBank/DDBJ databases">
        <authorList>
            <person name="Magalhaes I.L.F."/>
            <person name="Oliveira U."/>
            <person name="Santos F.R."/>
            <person name="Vidigal T.H.D.A."/>
            <person name="Brescovit A.D."/>
            <person name="Santos A.J."/>
        </authorList>
    </citation>
    <scope>NUCLEOTIDE SEQUENCE</scope>
    <source>
        <tissue evidence="2">Shoot tissue taken approximately 20 cm above the soil surface</tissue>
    </source>
</reference>
<accession>A0A0A9HPR4</accession>
<dbReference type="AlphaFoldDB" id="A0A0A9HPR4"/>
<sequence length="36" mass="4065">MSSCFQLFVNIFWSCEFLVSLASATETETHTNVSSF</sequence>
<evidence type="ECO:0000313" key="2">
    <source>
        <dbReference type="EMBL" id="JAE38702.1"/>
    </source>
</evidence>
<proteinExistence type="predicted"/>
<protein>
    <submittedName>
        <fullName evidence="2">Uncharacterized protein</fullName>
    </submittedName>
</protein>
<dbReference type="EMBL" id="GBRH01159194">
    <property type="protein sequence ID" value="JAE38702.1"/>
    <property type="molecule type" value="Transcribed_RNA"/>
</dbReference>
<name>A0A0A9HPR4_ARUDO</name>
<feature type="chain" id="PRO_5002045397" evidence="1">
    <location>
        <begin position="25"/>
        <end position="36"/>
    </location>
</feature>
<keyword evidence="1" id="KW-0732">Signal</keyword>
<reference evidence="2" key="2">
    <citation type="journal article" date="2015" name="Data Brief">
        <title>Shoot transcriptome of the giant reed, Arundo donax.</title>
        <authorList>
            <person name="Barrero R.A."/>
            <person name="Guerrero F.D."/>
            <person name="Moolhuijzen P."/>
            <person name="Goolsby J.A."/>
            <person name="Tidwell J."/>
            <person name="Bellgard S.E."/>
            <person name="Bellgard M.I."/>
        </authorList>
    </citation>
    <scope>NUCLEOTIDE SEQUENCE</scope>
    <source>
        <tissue evidence="2">Shoot tissue taken approximately 20 cm above the soil surface</tissue>
    </source>
</reference>
<organism evidence="2">
    <name type="scientific">Arundo donax</name>
    <name type="common">Giant reed</name>
    <name type="synonym">Donax arundinaceus</name>
    <dbReference type="NCBI Taxonomy" id="35708"/>
    <lineage>
        <taxon>Eukaryota</taxon>
        <taxon>Viridiplantae</taxon>
        <taxon>Streptophyta</taxon>
        <taxon>Embryophyta</taxon>
        <taxon>Tracheophyta</taxon>
        <taxon>Spermatophyta</taxon>
        <taxon>Magnoliopsida</taxon>
        <taxon>Liliopsida</taxon>
        <taxon>Poales</taxon>
        <taxon>Poaceae</taxon>
        <taxon>PACMAD clade</taxon>
        <taxon>Arundinoideae</taxon>
        <taxon>Arundineae</taxon>
        <taxon>Arundo</taxon>
    </lineage>
</organism>
<feature type="signal peptide" evidence="1">
    <location>
        <begin position="1"/>
        <end position="24"/>
    </location>
</feature>
<evidence type="ECO:0000256" key="1">
    <source>
        <dbReference type="SAM" id="SignalP"/>
    </source>
</evidence>